<sequence length="149" mass="17571">MNSIKRTWIILGIFFVFIFSGCSIPTDFYIQNLTGTPKVLKINYKKGAFDRFSEDSYGTFSFNYENDIVSPKFFKKNRKNLKSLEKKADSSGTTITIEAHSTVRIEKTHNFYWSWNIENIEIDGKRYNSKDLEEKSEKIKDDYIFKIEK</sequence>
<dbReference type="Proteomes" id="UP000093432">
    <property type="component" value="Unassembled WGS sequence"/>
</dbReference>
<protein>
    <recommendedName>
        <fullName evidence="3">Lipoprotein</fullName>
    </recommendedName>
</protein>
<dbReference type="PROSITE" id="PS51257">
    <property type="entry name" value="PROKAR_LIPOPROTEIN"/>
    <property type="match status" value="1"/>
</dbReference>
<comment type="caution">
    <text evidence="1">The sequence shown here is derived from an EMBL/GenBank/DDBJ whole genome shotgun (WGS) entry which is preliminary data.</text>
</comment>
<accession>A0A1B8ZVM7</accession>
<gene>
    <name evidence="1" type="ORF">BBI00_02935</name>
</gene>
<evidence type="ECO:0000313" key="1">
    <source>
        <dbReference type="EMBL" id="OCA75640.1"/>
    </source>
</evidence>
<dbReference type="RefSeq" id="WP_065399593.1">
    <property type="nucleotide sequence ID" value="NZ_MAYG01000001.1"/>
</dbReference>
<evidence type="ECO:0000313" key="2">
    <source>
        <dbReference type="Proteomes" id="UP000093432"/>
    </source>
</evidence>
<proteinExistence type="predicted"/>
<dbReference type="STRING" id="651561.BBI00_02935"/>
<reference evidence="2" key="1">
    <citation type="submission" date="2016-07" db="EMBL/GenBank/DDBJ databases">
        <authorList>
            <person name="Florea S."/>
            <person name="Webb J.S."/>
            <person name="Jaromczyk J."/>
            <person name="Schardl C.L."/>
        </authorList>
    </citation>
    <scope>NUCLEOTIDE SEQUENCE [LARGE SCALE GENOMIC DNA]</scope>
    <source>
        <strain evidence="2">CC-VM-7</strain>
    </source>
</reference>
<organism evidence="1 2">
    <name type="scientific">Chryseobacterium arthrosphaerae</name>
    <dbReference type="NCBI Taxonomy" id="651561"/>
    <lineage>
        <taxon>Bacteria</taxon>
        <taxon>Pseudomonadati</taxon>
        <taxon>Bacteroidota</taxon>
        <taxon>Flavobacteriia</taxon>
        <taxon>Flavobacteriales</taxon>
        <taxon>Weeksellaceae</taxon>
        <taxon>Chryseobacterium group</taxon>
        <taxon>Chryseobacterium</taxon>
    </lineage>
</organism>
<dbReference type="EMBL" id="MAYG01000001">
    <property type="protein sequence ID" value="OCA75640.1"/>
    <property type="molecule type" value="Genomic_DNA"/>
</dbReference>
<dbReference type="OrthoDB" id="1272252at2"/>
<name>A0A1B8ZVM7_9FLAO</name>
<evidence type="ECO:0008006" key="3">
    <source>
        <dbReference type="Google" id="ProtNLM"/>
    </source>
</evidence>
<dbReference type="AlphaFoldDB" id="A0A1B8ZVM7"/>